<gene>
    <name evidence="2" type="ORF">GCM10007964_69550</name>
</gene>
<name>A0A917VVB7_9ACTN</name>
<keyword evidence="1" id="KW-0732">Signal</keyword>
<dbReference type="InterPro" id="IPR006059">
    <property type="entry name" value="SBP"/>
</dbReference>
<dbReference type="RefSeq" id="WP_189167337.1">
    <property type="nucleotide sequence ID" value="NZ_BMNT01000058.1"/>
</dbReference>
<dbReference type="Pfam" id="PF13416">
    <property type="entry name" value="SBP_bac_8"/>
    <property type="match status" value="1"/>
</dbReference>
<evidence type="ECO:0000256" key="1">
    <source>
        <dbReference type="SAM" id="SignalP"/>
    </source>
</evidence>
<evidence type="ECO:0000313" key="3">
    <source>
        <dbReference type="Proteomes" id="UP000645217"/>
    </source>
</evidence>
<reference evidence="2" key="2">
    <citation type="submission" date="2020-09" db="EMBL/GenBank/DDBJ databases">
        <authorList>
            <person name="Sun Q."/>
            <person name="Ohkuma M."/>
        </authorList>
    </citation>
    <scope>NUCLEOTIDE SEQUENCE</scope>
    <source>
        <strain evidence="2">JCM 13064</strain>
    </source>
</reference>
<accession>A0A917VVB7</accession>
<evidence type="ECO:0000313" key="2">
    <source>
        <dbReference type="EMBL" id="GGL17645.1"/>
    </source>
</evidence>
<organism evidence="2 3">
    <name type="scientific">Sphaerisporangium melleum</name>
    <dbReference type="NCBI Taxonomy" id="321316"/>
    <lineage>
        <taxon>Bacteria</taxon>
        <taxon>Bacillati</taxon>
        <taxon>Actinomycetota</taxon>
        <taxon>Actinomycetes</taxon>
        <taxon>Streptosporangiales</taxon>
        <taxon>Streptosporangiaceae</taxon>
        <taxon>Sphaerisporangium</taxon>
    </lineage>
</organism>
<protein>
    <submittedName>
        <fullName evidence="2">ABC transporter substrate-binding protein</fullName>
    </submittedName>
</protein>
<dbReference type="AlphaFoldDB" id="A0A917VVB7"/>
<dbReference type="Proteomes" id="UP000645217">
    <property type="component" value="Unassembled WGS sequence"/>
</dbReference>
<dbReference type="EMBL" id="BMNT01000058">
    <property type="protein sequence ID" value="GGL17645.1"/>
    <property type="molecule type" value="Genomic_DNA"/>
</dbReference>
<keyword evidence="3" id="KW-1185">Reference proteome</keyword>
<feature type="chain" id="PRO_5039457585" evidence="1">
    <location>
        <begin position="22"/>
        <end position="399"/>
    </location>
</feature>
<sequence>MKIRSFAGGALLLVGTLLASACSAPAPHALPEAPAQPPALPASPVTLNILDVSGDLAHMKPVIENYKAAHPKLVSGITYETGSPADVAGKLAAQQAAGRVSIDIVLTGIEGLSNMRSRNTLLRLLPNYQPAFPDLASQLTASGSVLHEAGGGYGILDSADPNGPLLTYSASRVGTPPTTPEALLAWAKKHPGRFGYPTPTGGSGPANQFIDALPHMLGDSDPGDPATWSKTWAYLAELNKYTGKYFAKTVEAFDALTKGAIDLTVTSGGWDQQQHANGTLGEDIQVVAFDDPKLVIEGRFVTVPRGIEPGTLAVVLDLAKWMLKPDQQALTYALHGSGFPVKGVEPSLAPPGIAATFQKFGRPELVKKLQDEGTPVAPLAGAQVQAMFAAWNQKIGSQK</sequence>
<proteinExistence type="predicted"/>
<dbReference type="PROSITE" id="PS51257">
    <property type="entry name" value="PROKAR_LIPOPROTEIN"/>
    <property type="match status" value="1"/>
</dbReference>
<dbReference type="SUPFAM" id="SSF53850">
    <property type="entry name" value="Periplasmic binding protein-like II"/>
    <property type="match status" value="1"/>
</dbReference>
<feature type="signal peptide" evidence="1">
    <location>
        <begin position="1"/>
        <end position="21"/>
    </location>
</feature>
<comment type="caution">
    <text evidence="2">The sequence shown here is derived from an EMBL/GenBank/DDBJ whole genome shotgun (WGS) entry which is preliminary data.</text>
</comment>
<dbReference type="PANTHER" id="PTHR42779:SF1">
    <property type="entry name" value="PROTEIN YNJB"/>
    <property type="match status" value="1"/>
</dbReference>
<dbReference type="PANTHER" id="PTHR42779">
    <property type="entry name" value="PROTEIN YNJB"/>
    <property type="match status" value="1"/>
</dbReference>
<dbReference type="Gene3D" id="3.40.190.10">
    <property type="entry name" value="Periplasmic binding protein-like II"/>
    <property type="match status" value="2"/>
</dbReference>
<reference evidence="2" key="1">
    <citation type="journal article" date="2014" name="Int. J. Syst. Evol. Microbiol.">
        <title>Complete genome sequence of Corynebacterium casei LMG S-19264T (=DSM 44701T), isolated from a smear-ripened cheese.</title>
        <authorList>
            <consortium name="US DOE Joint Genome Institute (JGI-PGF)"/>
            <person name="Walter F."/>
            <person name="Albersmeier A."/>
            <person name="Kalinowski J."/>
            <person name="Ruckert C."/>
        </authorList>
    </citation>
    <scope>NUCLEOTIDE SEQUENCE</scope>
    <source>
        <strain evidence="2">JCM 13064</strain>
    </source>
</reference>